<protein>
    <submittedName>
        <fullName evidence="2">BZIP transcription factor</fullName>
    </submittedName>
</protein>
<reference evidence="2 3" key="1">
    <citation type="submission" date="2022-04" db="EMBL/GenBank/DDBJ databases">
        <title>Spirosoma sp. strain RP8 genome sequencing and assembly.</title>
        <authorList>
            <person name="Jung Y."/>
        </authorList>
    </citation>
    <scope>NUCLEOTIDE SEQUENCE [LARGE SCALE GENOMIC DNA]</scope>
    <source>
        <strain evidence="2 3">RP8</strain>
    </source>
</reference>
<proteinExistence type="predicted"/>
<gene>
    <name evidence="2" type="ORF">M0L20_10645</name>
</gene>
<evidence type="ECO:0000313" key="3">
    <source>
        <dbReference type="Proteomes" id="UP001202180"/>
    </source>
</evidence>
<sequence length="354" mass="36972">MFIGSTAGYNNSNGIANLFLGQRAGYNNSVGAYNTFIGSSSGENNSVGANNNFIGNGAGLANTEGNFNVFIGSEAGAKNKRGGSNVHIGSYAGRENLEGSANTFIGHNAGVPAGATLNNVTVLGYNALATASNSVILGSNANVGIGTSAPNAKLEITQGTAGSSGLRFTNLTSSSTATALNQTKFLTVNAQGDVVLGSLSGSGRLAAEEGQWKASGDNLVNTNAGGVVIGPGVSNTPAGYRLYVADGVLTEKVKVAVKSTTDWSDRVFESGYRLRGLKEVERYINREKHLPGVPSAEEVVKEGVDVGQMQAKLLEKVEELTLYVIELKKQNDALKQKSSRLENRINRMQTKTRK</sequence>
<dbReference type="EMBL" id="JALPRF010000002">
    <property type="protein sequence ID" value="MCK8492308.1"/>
    <property type="molecule type" value="Genomic_DNA"/>
</dbReference>
<evidence type="ECO:0000256" key="1">
    <source>
        <dbReference type="SAM" id="Coils"/>
    </source>
</evidence>
<feature type="coiled-coil region" evidence="1">
    <location>
        <begin position="317"/>
        <end position="351"/>
    </location>
</feature>
<keyword evidence="1" id="KW-0175">Coiled coil</keyword>
<dbReference type="Proteomes" id="UP001202180">
    <property type="component" value="Unassembled WGS sequence"/>
</dbReference>
<organism evidence="2 3">
    <name type="scientific">Spirosoma liriopis</name>
    <dbReference type="NCBI Taxonomy" id="2937440"/>
    <lineage>
        <taxon>Bacteria</taxon>
        <taxon>Pseudomonadati</taxon>
        <taxon>Bacteroidota</taxon>
        <taxon>Cytophagia</taxon>
        <taxon>Cytophagales</taxon>
        <taxon>Cytophagaceae</taxon>
        <taxon>Spirosoma</taxon>
    </lineage>
</organism>
<dbReference type="RefSeq" id="WP_248476908.1">
    <property type="nucleotide sequence ID" value="NZ_JALPRF010000002.1"/>
</dbReference>
<name>A0ABT0HKX1_9BACT</name>
<accession>A0ABT0HKX1</accession>
<evidence type="ECO:0000313" key="2">
    <source>
        <dbReference type="EMBL" id="MCK8492308.1"/>
    </source>
</evidence>
<comment type="caution">
    <text evidence="2">The sequence shown here is derived from an EMBL/GenBank/DDBJ whole genome shotgun (WGS) entry which is preliminary data.</text>
</comment>
<keyword evidence="3" id="KW-1185">Reference proteome</keyword>